<dbReference type="GO" id="GO:0003677">
    <property type="term" value="F:DNA binding"/>
    <property type="evidence" value="ECO:0007669"/>
    <property type="project" value="InterPro"/>
</dbReference>
<evidence type="ECO:0000313" key="2">
    <source>
        <dbReference type="EMBL" id="WAC13031.1"/>
    </source>
</evidence>
<dbReference type="GO" id="GO:0006313">
    <property type="term" value="P:DNA transposition"/>
    <property type="evidence" value="ECO:0007669"/>
    <property type="project" value="InterPro"/>
</dbReference>
<reference evidence="2" key="1">
    <citation type="submission" date="2022-11" db="EMBL/GenBank/DDBJ databases">
        <title>Dyadobacter pollutisoli sp. nov., isolated from plastic dumped soil.</title>
        <authorList>
            <person name="Kim J.M."/>
            <person name="Kim K.R."/>
            <person name="Lee J.K."/>
            <person name="Hao L."/>
            <person name="Jeon C.O."/>
        </authorList>
    </citation>
    <scope>NUCLEOTIDE SEQUENCE</scope>
    <source>
        <strain evidence="2">U1</strain>
    </source>
</reference>
<organism evidence="2 3">
    <name type="scientific">Dyadobacter pollutisoli</name>
    <dbReference type="NCBI Taxonomy" id="2910158"/>
    <lineage>
        <taxon>Bacteria</taxon>
        <taxon>Pseudomonadati</taxon>
        <taxon>Bacteroidota</taxon>
        <taxon>Cytophagia</taxon>
        <taxon>Cytophagales</taxon>
        <taxon>Spirosomataceae</taxon>
        <taxon>Dyadobacter</taxon>
    </lineage>
</organism>
<dbReference type="AlphaFoldDB" id="A0A9E8NEF1"/>
<dbReference type="PANTHER" id="PTHR33055">
    <property type="entry name" value="TRANSPOSASE FOR INSERTION SEQUENCE ELEMENT IS1111A"/>
    <property type="match status" value="1"/>
</dbReference>
<dbReference type="Pfam" id="PF01548">
    <property type="entry name" value="DEDD_Tnp_IS110"/>
    <property type="match status" value="1"/>
</dbReference>
<dbReference type="EMBL" id="CP112998">
    <property type="protein sequence ID" value="WAC13031.1"/>
    <property type="molecule type" value="Genomic_DNA"/>
</dbReference>
<dbReference type="RefSeq" id="WP_244823923.1">
    <property type="nucleotide sequence ID" value="NZ_CP112998.1"/>
</dbReference>
<sequence>MIALDKNGLRNRLHNCYSDVPKNQTIMEGFCGLDVHKDSVFMCILTDSGEKFEGVFGTLTLELERLRQMLCLHHVTEVALESTRIYWVPVWRILEADFDVKLINPYFIRQLPGRKTDVKDALDCDGAAKGIDQIQFHS</sequence>
<dbReference type="Proteomes" id="UP001164653">
    <property type="component" value="Chromosome"/>
</dbReference>
<protein>
    <submittedName>
        <fullName evidence="2">Transposase</fullName>
    </submittedName>
</protein>
<name>A0A9E8NEF1_9BACT</name>
<evidence type="ECO:0000259" key="1">
    <source>
        <dbReference type="Pfam" id="PF01548"/>
    </source>
</evidence>
<proteinExistence type="predicted"/>
<dbReference type="KEGG" id="dpf:ON006_03500"/>
<dbReference type="InterPro" id="IPR047650">
    <property type="entry name" value="Transpos_IS110"/>
</dbReference>
<dbReference type="GO" id="GO:0004803">
    <property type="term" value="F:transposase activity"/>
    <property type="evidence" value="ECO:0007669"/>
    <property type="project" value="InterPro"/>
</dbReference>
<keyword evidence="3" id="KW-1185">Reference proteome</keyword>
<dbReference type="InterPro" id="IPR002525">
    <property type="entry name" value="Transp_IS110-like_N"/>
</dbReference>
<feature type="domain" description="Transposase IS110-like N-terminal" evidence="1">
    <location>
        <begin position="31"/>
        <end position="122"/>
    </location>
</feature>
<evidence type="ECO:0000313" key="3">
    <source>
        <dbReference type="Proteomes" id="UP001164653"/>
    </source>
</evidence>
<gene>
    <name evidence="2" type="ORF">ON006_03500</name>
</gene>
<accession>A0A9E8NEF1</accession>